<evidence type="ECO:0000313" key="8">
    <source>
        <dbReference type="Proteomes" id="UP000220158"/>
    </source>
</evidence>
<dbReference type="Gene3D" id="3.10.50.40">
    <property type="match status" value="1"/>
</dbReference>
<dbReference type="VEuPathDB" id="PlasmoDB:PRELSG_1411200"/>
<name>A0A1J1HAT2_PLARL</name>
<dbReference type="AlphaFoldDB" id="A0A1J1HAT2"/>
<evidence type="ECO:0000256" key="2">
    <source>
        <dbReference type="ARBA" id="ARBA00013194"/>
    </source>
</evidence>
<dbReference type="OrthoDB" id="1902587at2759"/>
<accession>A0A1J1HAT2</accession>
<dbReference type="InterPro" id="IPR001179">
    <property type="entry name" value="PPIase_FKBP_dom"/>
</dbReference>
<keyword evidence="4 5" id="KW-0413">Isomerase</keyword>
<proteinExistence type="predicted"/>
<gene>
    <name evidence="7" type="ORF">PRELSG_1411200</name>
</gene>
<protein>
    <recommendedName>
        <fullName evidence="2 5">peptidylprolyl isomerase</fullName>
        <ecNumber evidence="2 5">5.2.1.8</ecNumber>
    </recommendedName>
</protein>
<dbReference type="PANTHER" id="PTHR43811">
    <property type="entry name" value="FKBP-TYPE PEPTIDYL-PROLYL CIS-TRANS ISOMERASE FKPA"/>
    <property type="match status" value="1"/>
</dbReference>
<dbReference type="InterPro" id="IPR046357">
    <property type="entry name" value="PPIase_dom_sf"/>
</dbReference>
<evidence type="ECO:0000256" key="1">
    <source>
        <dbReference type="ARBA" id="ARBA00000971"/>
    </source>
</evidence>
<evidence type="ECO:0000256" key="5">
    <source>
        <dbReference type="PROSITE-ProRule" id="PRU00277"/>
    </source>
</evidence>
<evidence type="ECO:0000256" key="3">
    <source>
        <dbReference type="ARBA" id="ARBA00023110"/>
    </source>
</evidence>
<keyword evidence="8" id="KW-1185">Reference proteome</keyword>
<dbReference type="EMBL" id="LN835309">
    <property type="protein sequence ID" value="CRH02383.1"/>
    <property type="molecule type" value="Genomic_DNA"/>
</dbReference>
<evidence type="ECO:0000313" key="7">
    <source>
        <dbReference type="EMBL" id="CRH02383.1"/>
    </source>
</evidence>
<dbReference type="RefSeq" id="XP_028534903.1">
    <property type="nucleotide sequence ID" value="XM_028679162.1"/>
</dbReference>
<dbReference type="GO" id="GO:0003755">
    <property type="term" value="F:peptidyl-prolyl cis-trans isomerase activity"/>
    <property type="evidence" value="ECO:0007669"/>
    <property type="project" value="UniProtKB-KW"/>
</dbReference>
<evidence type="ECO:0000256" key="4">
    <source>
        <dbReference type="ARBA" id="ARBA00023235"/>
    </source>
</evidence>
<dbReference type="KEGG" id="prel:PRELSG_1411200"/>
<comment type="catalytic activity">
    <reaction evidence="1 5">
        <text>[protein]-peptidylproline (omega=180) = [protein]-peptidylproline (omega=0)</text>
        <dbReference type="Rhea" id="RHEA:16237"/>
        <dbReference type="Rhea" id="RHEA-COMP:10747"/>
        <dbReference type="Rhea" id="RHEA-COMP:10748"/>
        <dbReference type="ChEBI" id="CHEBI:83833"/>
        <dbReference type="ChEBI" id="CHEBI:83834"/>
        <dbReference type="EC" id="5.2.1.8"/>
    </reaction>
</comment>
<dbReference type="EC" id="5.2.1.8" evidence="2 5"/>
<reference evidence="7 8" key="1">
    <citation type="submission" date="2015-04" db="EMBL/GenBank/DDBJ databases">
        <authorList>
            <consortium name="Pathogen Informatics"/>
        </authorList>
    </citation>
    <scope>NUCLEOTIDE SEQUENCE [LARGE SCALE GENOMIC DNA]</scope>
    <source>
        <strain evidence="7 8">SGS1</strain>
    </source>
</reference>
<dbReference type="PANTHER" id="PTHR43811:SF26">
    <property type="entry name" value="PEPTIDYL-PROLYL CIS-TRANS ISOMERASE FKBP16-1, CHLOROPLASTIC"/>
    <property type="match status" value="1"/>
</dbReference>
<evidence type="ECO:0000259" key="6">
    <source>
        <dbReference type="PROSITE" id="PS50059"/>
    </source>
</evidence>
<dbReference type="SUPFAM" id="SSF54534">
    <property type="entry name" value="FKBP-like"/>
    <property type="match status" value="1"/>
</dbReference>
<dbReference type="GeneID" id="39738543"/>
<organism evidence="7 8">
    <name type="scientific">Plasmodium relictum</name>
    <dbReference type="NCBI Taxonomy" id="85471"/>
    <lineage>
        <taxon>Eukaryota</taxon>
        <taxon>Sar</taxon>
        <taxon>Alveolata</taxon>
        <taxon>Apicomplexa</taxon>
        <taxon>Aconoidasida</taxon>
        <taxon>Haemosporida</taxon>
        <taxon>Plasmodiidae</taxon>
        <taxon>Plasmodium</taxon>
        <taxon>Plasmodium (Haemamoeba)</taxon>
    </lineage>
</organism>
<dbReference type="Pfam" id="PF00254">
    <property type="entry name" value="FKBP_C"/>
    <property type="match status" value="1"/>
</dbReference>
<dbReference type="PROSITE" id="PS50059">
    <property type="entry name" value="FKBP_PPIASE"/>
    <property type="match status" value="1"/>
</dbReference>
<feature type="domain" description="PPIase FKBP-type" evidence="6">
    <location>
        <begin position="103"/>
        <end position="188"/>
    </location>
</feature>
<sequence>MVNFNGYIFFNLYKLKKISLLRYYFRNKKILFNNFQKFFFISVNSYLIKQLLFSKGINIFYLEEKRNAYLEKKYRPDTPYLKTESGILYKDIIDGEDIAVEKGDIVYIHYQGKTTNDFRIIETTFKSIFPVKITAGCYDKKHIRAIYEIVIGMKKNTRRQCIIPPNLAYPYHFPNQPLIYEIDVVKIVKKNIQKKTFLQKMKAKIENFKITISSYF</sequence>
<keyword evidence="3 5" id="KW-0697">Rotamase</keyword>
<dbReference type="Proteomes" id="UP000220158">
    <property type="component" value="Chromosome 14"/>
</dbReference>